<evidence type="ECO:0000313" key="2">
    <source>
        <dbReference type="Proteomes" id="UP001259572"/>
    </source>
</evidence>
<protein>
    <submittedName>
        <fullName evidence="1">Uncharacterized protein</fullName>
    </submittedName>
</protein>
<name>A0ABU3Q6B7_9SPHN</name>
<dbReference type="Proteomes" id="UP001259572">
    <property type="component" value="Unassembled WGS sequence"/>
</dbReference>
<gene>
    <name evidence="1" type="ORF">RQX22_06655</name>
</gene>
<organism evidence="1 2">
    <name type="scientific">Sphingosinicella rhizophila</name>
    <dbReference type="NCBI Taxonomy" id="3050082"/>
    <lineage>
        <taxon>Bacteria</taxon>
        <taxon>Pseudomonadati</taxon>
        <taxon>Pseudomonadota</taxon>
        <taxon>Alphaproteobacteria</taxon>
        <taxon>Sphingomonadales</taxon>
        <taxon>Sphingosinicellaceae</taxon>
        <taxon>Sphingosinicella</taxon>
    </lineage>
</organism>
<comment type="caution">
    <text evidence="1">The sequence shown here is derived from an EMBL/GenBank/DDBJ whole genome shotgun (WGS) entry which is preliminary data.</text>
</comment>
<evidence type="ECO:0000313" key="1">
    <source>
        <dbReference type="EMBL" id="MDT9598624.1"/>
    </source>
</evidence>
<proteinExistence type="predicted"/>
<dbReference type="EMBL" id="JAVUPU010000003">
    <property type="protein sequence ID" value="MDT9598624.1"/>
    <property type="molecule type" value="Genomic_DNA"/>
</dbReference>
<accession>A0ABU3Q6B7</accession>
<dbReference type="RefSeq" id="WP_315724846.1">
    <property type="nucleotide sequence ID" value="NZ_JAVUPU010000003.1"/>
</dbReference>
<sequence>MSMMQQIRTASDHVLDALVAGLELEFGCGAGAALAQHFLAAEEADFRWEARVEKRWVGEYESLEDNESDLDRVAAWGRLNGVWFCATMIVDGDGRPYGMMRCREFKSSM</sequence>
<reference evidence="1 2" key="1">
    <citation type="submission" date="2023-05" db="EMBL/GenBank/DDBJ databases">
        <authorList>
            <person name="Guo Y."/>
        </authorList>
    </citation>
    <scope>NUCLEOTIDE SEQUENCE [LARGE SCALE GENOMIC DNA]</scope>
    <source>
        <strain evidence="1 2">GR2756</strain>
    </source>
</reference>
<keyword evidence="2" id="KW-1185">Reference proteome</keyword>